<evidence type="ECO:0000256" key="1">
    <source>
        <dbReference type="ARBA" id="ARBA00001849"/>
    </source>
</evidence>
<dbReference type="KEGG" id="doe:DENOEST_0805"/>
<dbReference type="InterPro" id="IPR011129">
    <property type="entry name" value="CSD"/>
</dbReference>
<dbReference type="InterPro" id="IPR022966">
    <property type="entry name" value="RNase_II/R_CS"/>
</dbReference>
<dbReference type="PANTHER" id="PTHR23355">
    <property type="entry name" value="RIBONUCLEASE"/>
    <property type="match status" value="1"/>
</dbReference>
<sequence length="752" mass="85251">MSNKKTDKSLKLSAVRRGDPELAREIAKYDYPLPSREYILQILGDQEGVPLSFDDLCDRLDIKDFEREDFQRRLGAMARDGQLMQNRRGDWLIPDKADLLGGRIQGHPDGYGFLVPDDKAKGNDVFLSAKEMAKVLHGDRAIVRLVGVDRRGRPEGKIVEVTDRVNTRVVGRVINEHGVCFVSAENRRISQDILLPPPAKGDKKALRPTAGQVVMVEIIEQPNVRSQPIGRVVEILGNYADPGMEIEIALRKHDLPFEFSKEALQQTKKLPDTVRKSDWKGREDLTGLPLVTIDGETARDFDDAVYCERQGKGFRLVVAIADVSHYVESGSVLDQEAYDRGNSVYFPRRVIPMLPEKLSNGLCSLNPQVERLCMVCDMSLSVTGAIKRYRFYPAVMFSQARLTYTEVAAALYDLDPATRKKLEPLLPHLEALDDVFRLLAKAREKRGAIDFDTVETRMIFDDNGKISRIEPYERNDAHRLIEECMLAANVCASEYLHEQEHPTLYRIHEGPTPEKLTKLREFFATFGMQLGGGDKPSAKDYAKLLEKIQGRPDKLLLQTVMLRSLSQAVYSPDNVGHFGLAYESYTHFTSPIRRYPDLLVHRAIKAALNREKYRPGNWDEIGIHCSATERRADEATRDVESWLKCFYMKDRVGEEFTGSISAVVPFGIFVALDDVFVEGLVHVSDLGRDYFHFDEAAHTMVGERSGARYRLSDRVKIQVARVDMEQNKIDFRLVDEASGTSQEAVKSNRKRR</sequence>
<gene>
    <name evidence="8 9" type="primary">rnr</name>
    <name evidence="9" type="ORF">DENOEST_0805</name>
</gene>
<dbReference type="CDD" id="cd04471">
    <property type="entry name" value="S1_RNase_R"/>
    <property type="match status" value="1"/>
</dbReference>
<accession>A0A6S6XT98</accession>
<dbReference type="Pfam" id="PF08206">
    <property type="entry name" value="OB_RNB"/>
    <property type="match status" value="1"/>
</dbReference>
<organism evidence="9 10">
    <name type="scientific">Denitratisoma oestradiolicum</name>
    <dbReference type="NCBI Taxonomy" id="311182"/>
    <lineage>
        <taxon>Bacteria</taxon>
        <taxon>Pseudomonadati</taxon>
        <taxon>Pseudomonadota</taxon>
        <taxon>Betaproteobacteria</taxon>
        <taxon>Nitrosomonadales</taxon>
        <taxon>Sterolibacteriaceae</taxon>
        <taxon>Denitratisoma</taxon>
    </lineage>
</organism>
<dbReference type="EMBL" id="LR778301">
    <property type="protein sequence ID" value="CAB1367970.1"/>
    <property type="molecule type" value="Genomic_DNA"/>
</dbReference>
<dbReference type="HAMAP" id="MF_01895">
    <property type="entry name" value="RNase_R"/>
    <property type="match status" value="1"/>
</dbReference>
<evidence type="ECO:0000256" key="4">
    <source>
        <dbReference type="ARBA" id="ARBA00022722"/>
    </source>
</evidence>
<dbReference type="GO" id="GO:0003723">
    <property type="term" value="F:RNA binding"/>
    <property type="evidence" value="ECO:0007669"/>
    <property type="project" value="UniProtKB-UniRule"/>
</dbReference>
<dbReference type="GO" id="GO:0008859">
    <property type="term" value="F:exoribonuclease II activity"/>
    <property type="evidence" value="ECO:0007669"/>
    <property type="project" value="UniProtKB-UniRule"/>
</dbReference>
<dbReference type="NCBIfam" id="TIGR00358">
    <property type="entry name" value="3_prime_RNase"/>
    <property type="match status" value="1"/>
</dbReference>
<comment type="function">
    <text evidence="8">3'-5' exoribonuclease that releases 5'-nucleoside monophosphates and is involved in maturation of structured RNAs.</text>
</comment>
<evidence type="ECO:0000256" key="2">
    <source>
        <dbReference type="ARBA" id="ARBA00004496"/>
    </source>
</evidence>
<dbReference type="InterPro" id="IPR001900">
    <property type="entry name" value="RNase_II/R"/>
</dbReference>
<evidence type="ECO:0000256" key="7">
    <source>
        <dbReference type="ARBA" id="ARBA00022884"/>
    </source>
</evidence>
<evidence type="ECO:0000256" key="6">
    <source>
        <dbReference type="ARBA" id="ARBA00022839"/>
    </source>
</evidence>
<reference evidence="9 10" key="1">
    <citation type="submission" date="2020-03" db="EMBL/GenBank/DDBJ databases">
        <authorList>
            <consortium name="Genoscope - CEA"/>
            <person name="William W."/>
        </authorList>
    </citation>
    <scope>NUCLEOTIDE SEQUENCE [LARGE SCALE GENOMIC DNA]</scope>
    <source>
        <strain evidence="10">DSM 16959</strain>
    </source>
</reference>
<dbReference type="PROSITE" id="PS50126">
    <property type="entry name" value="S1"/>
    <property type="match status" value="1"/>
</dbReference>
<dbReference type="Pfam" id="PF00575">
    <property type="entry name" value="S1"/>
    <property type="match status" value="1"/>
</dbReference>
<keyword evidence="4 8" id="KW-0540">Nuclease</keyword>
<comment type="subcellular location">
    <subcellularLocation>
        <location evidence="2 8">Cytoplasm</location>
    </subcellularLocation>
</comment>
<dbReference type="InterPro" id="IPR011805">
    <property type="entry name" value="RNase_R"/>
</dbReference>
<dbReference type="InterPro" id="IPR040476">
    <property type="entry name" value="CSD2"/>
</dbReference>
<keyword evidence="6 8" id="KW-0269">Exonuclease</keyword>
<evidence type="ECO:0000256" key="5">
    <source>
        <dbReference type="ARBA" id="ARBA00022801"/>
    </source>
</evidence>
<dbReference type="SMART" id="SM00316">
    <property type="entry name" value="S1"/>
    <property type="match status" value="1"/>
</dbReference>
<comment type="catalytic activity">
    <reaction evidence="1 8">
        <text>Exonucleolytic cleavage in the 3'- to 5'-direction to yield nucleoside 5'-phosphates.</text>
        <dbReference type="EC" id="3.1.13.1"/>
    </reaction>
</comment>
<dbReference type="EC" id="3.1.13.1" evidence="8"/>
<dbReference type="SMART" id="SM00357">
    <property type="entry name" value="CSP"/>
    <property type="match status" value="2"/>
</dbReference>
<evidence type="ECO:0000313" key="9">
    <source>
        <dbReference type="EMBL" id="CAB1367970.1"/>
    </source>
</evidence>
<dbReference type="PANTHER" id="PTHR23355:SF9">
    <property type="entry name" value="DIS3-LIKE EXONUCLEASE 2"/>
    <property type="match status" value="1"/>
</dbReference>
<dbReference type="InterPro" id="IPR012340">
    <property type="entry name" value="NA-bd_OB-fold"/>
</dbReference>
<name>A0A6S6XT98_9PROT</name>
<evidence type="ECO:0000256" key="8">
    <source>
        <dbReference type="HAMAP-Rule" id="MF_01895"/>
    </source>
</evidence>
<dbReference type="AlphaFoldDB" id="A0A6S6XT98"/>
<dbReference type="OrthoDB" id="9764149at2"/>
<dbReference type="Gene3D" id="2.40.50.140">
    <property type="entry name" value="Nucleic acid-binding proteins"/>
    <property type="match status" value="2"/>
</dbReference>
<dbReference type="GO" id="GO:0005829">
    <property type="term" value="C:cytosol"/>
    <property type="evidence" value="ECO:0007669"/>
    <property type="project" value="TreeGrafter"/>
</dbReference>
<dbReference type="PROSITE" id="PS01175">
    <property type="entry name" value="RIBONUCLEASE_II"/>
    <property type="match status" value="1"/>
</dbReference>
<protein>
    <recommendedName>
        <fullName evidence="8">Ribonuclease R</fullName>
        <shortName evidence="8">RNase R</shortName>
        <ecNumber evidence="8">3.1.13.1</ecNumber>
    </recommendedName>
</protein>
<dbReference type="SMART" id="SM00955">
    <property type="entry name" value="RNB"/>
    <property type="match status" value="1"/>
</dbReference>
<proteinExistence type="inferred from homology"/>
<dbReference type="InterPro" id="IPR050180">
    <property type="entry name" value="RNR_Ribonuclease"/>
</dbReference>
<evidence type="ECO:0000256" key="3">
    <source>
        <dbReference type="ARBA" id="ARBA00022490"/>
    </source>
</evidence>
<dbReference type="NCBIfam" id="TIGR02063">
    <property type="entry name" value="RNase_R"/>
    <property type="match status" value="1"/>
</dbReference>
<dbReference type="GO" id="GO:0006402">
    <property type="term" value="P:mRNA catabolic process"/>
    <property type="evidence" value="ECO:0007669"/>
    <property type="project" value="TreeGrafter"/>
</dbReference>
<dbReference type="Proteomes" id="UP000515733">
    <property type="component" value="Chromosome"/>
</dbReference>
<keyword evidence="7 8" id="KW-0694">RNA-binding</keyword>
<comment type="similarity">
    <text evidence="8">Belongs to the RNR ribonuclease family. RNase R subfamily.</text>
</comment>
<dbReference type="InterPro" id="IPR004476">
    <property type="entry name" value="RNase_II/RNase_R"/>
</dbReference>
<keyword evidence="10" id="KW-1185">Reference proteome</keyword>
<evidence type="ECO:0000313" key="10">
    <source>
        <dbReference type="Proteomes" id="UP000515733"/>
    </source>
</evidence>
<dbReference type="Pfam" id="PF00773">
    <property type="entry name" value="RNB"/>
    <property type="match status" value="1"/>
</dbReference>
<dbReference type="InterPro" id="IPR003029">
    <property type="entry name" value="S1_domain"/>
</dbReference>
<dbReference type="Pfam" id="PF17876">
    <property type="entry name" value="CSD2"/>
    <property type="match status" value="1"/>
</dbReference>
<dbReference type="RefSeq" id="WP_145771778.1">
    <property type="nucleotide sequence ID" value="NZ_LR778301.1"/>
</dbReference>
<keyword evidence="5 8" id="KW-0378">Hydrolase</keyword>
<keyword evidence="3 8" id="KW-0963">Cytoplasm</keyword>
<dbReference type="SUPFAM" id="SSF50249">
    <property type="entry name" value="Nucleic acid-binding proteins"/>
    <property type="match status" value="4"/>
</dbReference>
<dbReference type="InterPro" id="IPR013223">
    <property type="entry name" value="RNase_B_OB_dom"/>
</dbReference>